<dbReference type="Pfam" id="PF10554">
    <property type="entry name" value="Phage_ASH"/>
    <property type="match status" value="1"/>
</dbReference>
<gene>
    <name evidence="2" type="ORF">ATQ15_22205</name>
</gene>
<keyword evidence="1" id="KW-0812">Transmembrane</keyword>
<evidence type="ECO:0000313" key="2">
    <source>
        <dbReference type="EMBL" id="MIT46186.1"/>
    </source>
</evidence>
<sequence length="193" mass="21238">MMFSCRQQKMCLIKMLTGCYFSPAATLLAVGRENPVNTKATTSASCAFFIVATLFALVPFYGLVRRLSLDSKGFKITTGVSGHHVMVAQAGQLSGWPGSFVSGILTPVWAIASERENSSDSFMLITKENCHHAQTSQKSHPKSAIRHFHSPTQLRLSAQAGPRKTAFISFAHRNTGWQSSSSIHSLYFFLHPR</sequence>
<comment type="caution">
    <text evidence="2">The sequence shown here is derived from an EMBL/GenBank/DDBJ whole genome shotgun (WGS) entry which is preliminary data.</text>
</comment>
<keyword evidence="1" id="KW-0472">Membrane</keyword>
<dbReference type="AlphaFoldDB" id="A0A402SUQ9"/>
<keyword evidence="1" id="KW-1133">Transmembrane helix</keyword>
<dbReference type="Proteomes" id="UP000885418">
    <property type="component" value="Unassembled WGS sequence"/>
</dbReference>
<protein>
    <recommendedName>
        <fullName evidence="3">Ash family protein</fullName>
    </recommendedName>
</protein>
<evidence type="ECO:0000256" key="1">
    <source>
        <dbReference type="SAM" id="Phobius"/>
    </source>
</evidence>
<reference evidence="2" key="1">
    <citation type="submission" date="2018-07" db="EMBL/GenBank/DDBJ databases">
        <authorList>
            <consortium name="GenomeTrakr network: Whole genome sequencing for foodborne pathogen traceback"/>
        </authorList>
    </citation>
    <scope>NUCLEOTIDE SEQUENCE [LARGE SCALE GENOMIC DNA]</scope>
    <source>
        <strain evidence="2">CFSAN034452</strain>
    </source>
</reference>
<evidence type="ECO:0008006" key="3">
    <source>
        <dbReference type="Google" id="ProtNLM"/>
    </source>
</evidence>
<dbReference type="InterPro" id="IPR018880">
    <property type="entry name" value="Phage_P4_Ash"/>
</dbReference>
<proteinExistence type="predicted"/>
<organism evidence="2">
    <name type="scientific">Salmonella enterica</name>
    <name type="common">Salmonella choleraesuis</name>
    <dbReference type="NCBI Taxonomy" id="28901"/>
    <lineage>
        <taxon>Bacteria</taxon>
        <taxon>Pseudomonadati</taxon>
        <taxon>Pseudomonadota</taxon>
        <taxon>Gammaproteobacteria</taxon>
        <taxon>Enterobacterales</taxon>
        <taxon>Enterobacteriaceae</taxon>
        <taxon>Salmonella</taxon>
    </lineage>
</organism>
<accession>A0A402SUQ9</accession>
<feature type="transmembrane region" description="Helical" evidence="1">
    <location>
        <begin position="41"/>
        <end position="64"/>
    </location>
</feature>
<dbReference type="EMBL" id="RSTW01000024">
    <property type="protein sequence ID" value="MIT46186.1"/>
    <property type="molecule type" value="Genomic_DNA"/>
</dbReference>
<name>A0A402SUQ9_SALER</name>